<proteinExistence type="inferred from homology"/>
<name>A0A3Q9FRQ1_9BACT</name>
<feature type="region of interest" description="Disordered" evidence="8">
    <location>
        <begin position="441"/>
        <end position="460"/>
    </location>
</feature>
<dbReference type="Proteomes" id="UP000267268">
    <property type="component" value="Chromosome 1"/>
</dbReference>
<dbReference type="EMBL" id="CP034562">
    <property type="protein sequence ID" value="AZQ63210.1"/>
    <property type="molecule type" value="Genomic_DNA"/>
</dbReference>
<dbReference type="SMART" id="SM00487">
    <property type="entry name" value="DEXDc"/>
    <property type="match status" value="1"/>
</dbReference>
<dbReference type="PROSITE" id="PS51194">
    <property type="entry name" value="HELICASE_CTER"/>
    <property type="match status" value="1"/>
</dbReference>
<keyword evidence="4 7" id="KW-0067">ATP-binding</keyword>
<gene>
    <name evidence="12" type="ORF">EI427_13455</name>
</gene>
<dbReference type="PANTHER" id="PTHR47959:SF13">
    <property type="entry name" value="ATP-DEPENDENT RNA HELICASE RHLE"/>
    <property type="match status" value="1"/>
</dbReference>
<dbReference type="GO" id="GO:0003724">
    <property type="term" value="F:RNA helicase activity"/>
    <property type="evidence" value="ECO:0007669"/>
    <property type="project" value="InterPro"/>
</dbReference>
<sequence length="614" mass="68551">MAKFSELGLKEELQAAVAELGFEEPTPIQEEVIPTLLTEDLDLVGLAQTGTGKTAAFGLPLLHRVDVSDKRTQGLILCPVRELGLQIAKDLENFAKKIPGLRVVAVYGGSPIDQQIRQLNRGAHIIVATPGRMHDLIRRNKTDISAVETVVLDEADEMLKMGFKDELDAILDQTPDDKNVWLFSATMPREVARIASNYMTDPKEVTVGTKNTGNKNVKHYCYMVRASDRYEALKRIVDYNPNVYGIVFCRTRQETKDVAERLMQDGYNADALHGDLSQAQRDYVMGKFRQRTLQLLIATDVAARGLDVNDLSHVINYNLPDDIETYTHRSGRTGRAGRDGTSIAIVHMREKHRLRAIERVIKQTFITDPIPSGPQICERQLFHLVDRMHSVEMVEEEIEQYLPKVYEKLEDLSREEIVNRFVALEFNRFLDYYRGARDLNASDRRDNTNTRERGENNRRSAESGFTRFFINLGKRDEVSPKELIDLINKGVKGDRIDIGRIDLKQNFSFFEVGEGRDQDVISGMGSLEYNGRKIDVEVSNGAGGGGGDRRRGGGGGDRRRGGFSGGGGGDRRRGGGGYGGGDRRGGGDRDRRGGGDRDRRGSGGGGGRRKYNKD</sequence>
<dbReference type="RefSeq" id="WP_126615481.1">
    <property type="nucleotide sequence ID" value="NZ_CP034562.1"/>
</dbReference>
<evidence type="ECO:0000256" key="4">
    <source>
        <dbReference type="ARBA" id="ARBA00022840"/>
    </source>
</evidence>
<dbReference type="GO" id="GO:0005524">
    <property type="term" value="F:ATP binding"/>
    <property type="evidence" value="ECO:0007669"/>
    <property type="project" value="UniProtKB-KW"/>
</dbReference>
<evidence type="ECO:0000259" key="9">
    <source>
        <dbReference type="PROSITE" id="PS51192"/>
    </source>
</evidence>
<evidence type="ECO:0000256" key="1">
    <source>
        <dbReference type="ARBA" id="ARBA00022741"/>
    </source>
</evidence>
<feature type="domain" description="Helicase C-terminal" evidence="10">
    <location>
        <begin position="232"/>
        <end position="378"/>
    </location>
</feature>
<keyword evidence="1 7" id="KW-0547">Nucleotide-binding</keyword>
<dbReference type="InterPro" id="IPR014001">
    <property type="entry name" value="Helicase_ATP-bd"/>
</dbReference>
<comment type="similarity">
    <text evidence="5 7">Belongs to the DEAD box helicase family.</text>
</comment>
<dbReference type="PROSITE" id="PS51192">
    <property type="entry name" value="HELICASE_ATP_BIND_1"/>
    <property type="match status" value="1"/>
</dbReference>
<evidence type="ECO:0000259" key="11">
    <source>
        <dbReference type="PROSITE" id="PS51195"/>
    </source>
</evidence>
<dbReference type="InterPro" id="IPR001650">
    <property type="entry name" value="Helicase_C-like"/>
</dbReference>
<dbReference type="PANTHER" id="PTHR47959">
    <property type="entry name" value="ATP-DEPENDENT RNA HELICASE RHLE-RELATED"/>
    <property type="match status" value="1"/>
</dbReference>
<evidence type="ECO:0000256" key="5">
    <source>
        <dbReference type="ARBA" id="ARBA00038437"/>
    </source>
</evidence>
<dbReference type="KEGG" id="fll:EI427_13455"/>
<dbReference type="PROSITE" id="PS51195">
    <property type="entry name" value="Q_MOTIF"/>
    <property type="match status" value="1"/>
</dbReference>
<dbReference type="PROSITE" id="PS00039">
    <property type="entry name" value="DEAD_ATP_HELICASE"/>
    <property type="match status" value="1"/>
</dbReference>
<keyword evidence="2 7" id="KW-0378">Hydrolase</keyword>
<evidence type="ECO:0000256" key="7">
    <source>
        <dbReference type="RuleBase" id="RU000492"/>
    </source>
</evidence>
<feature type="compositionally biased region" description="Basic and acidic residues" evidence="8">
    <location>
        <begin position="547"/>
        <end position="560"/>
    </location>
</feature>
<evidence type="ECO:0000256" key="2">
    <source>
        <dbReference type="ARBA" id="ARBA00022801"/>
    </source>
</evidence>
<evidence type="ECO:0000256" key="8">
    <source>
        <dbReference type="SAM" id="MobiDB-lite"/>
    </source>
</evidence>
<evidence type="ECO:0000256" key="6">
    <source>
        <dbReference type="PROSITE-ProRule" id="PRU00552"/>
    </source>
</evidence>
<dbReference type="CDD" id="cd18787">
    <property type="entry name" value="SF2_C_DEAD"/>
    <property type="match status" value="1"/>
</dbReference>
<dbReference type="InterPro" id="IPR000629">
    <property type="entry name" value="RNA-helicase_DEAD-box_CS"/>
</dbReference>
<feature type="compositionally biased region" description="Basic and acidic residues" evidence="8">
    <location>
        <begin position="581"/>
        <end position="601"/>
    </location>
</feature>
<feature type="short sequence motif" description="Q motif" evidence="6">
    <location>
        <begin position="2"/>
        <end position="30"/>
    </location>
</feature>
<feature type="domain" description="DEAD-box RNA helicase Q" evidence="11">
    <location>
        <begin position="2"/>
        <end position="30"/>
    </location>
</feature>
<dbReference type="CDD" id="cd12252">
    <property type="entry name" value="RRM_DbpA"/>
    <property type="match status" value="1"/>
</dbReference>
<dbReference type="Pfam" id="PF00271">
    <property type="entry name" value="Helicase_C"/>
    <property type="match status" value="1"/>
</dbReference>
<dbReference type="OrthoDB" id="9785240at2"/>
<dbReference type="GO" id="GO:0003676">
    <property type="term" value="F:nucleic acid binding"/>
    <property type="evidence" value="ECO:0007669"/>
    <property type="project" value="InterPro"/>
</dbReference>
<dbReference type="InterPro" id="IPR011545">
    <property type="entry name" value="DEAD/DEAH_box_helicase_dom"/>
</dbReference>
<dbReference type="AlphaFoldDB" id="A0A3Q9FRQ1"/>
<dbReference type="InterPro" id="IPR005580">
    <property type="entry name" value="DbpA/CsdA_RNA-bd_dom"/>
</dbReference>
<organism evidence="12 13">
    <name type="scientific">Flammeovirga pectinis</name>
    <dbReference type="NCBI Taxonomy" id="2494373"/>
    <lineage>
        <taxon>Bacteria</taxon>
        <taxon>Pseudomonadati</taxon>
        <taxon>Bacteroidota</taxon>
        <taxon>Cytophagia</taxon>
        <taxon>Cytophagales</taxon>
        <taxon>Flammeovirgaceae</taxon>
        <taxon>Flammeovirga</taxon>
    </lineage>
</organism>
<feature type="domain" description="Helicase ATP-binding" evidence="9">
    <location>
        <begin position="34"/>
        <end position="205"/>
    </location>
</feature>
<protein>
    <submittedName>
        <fullName evidence="12">DEAD/DEAH box helicase</fullName>
    </submittedName>
</protein>
<dbReference type="InterPro" id="IPR027417">
    <property type="entry name" value="P-loop_NTPase"/>
</dbReference>
<dbReference type="InterPro" id="IPR014014">
    <property type="entry name" value="RNA_helicase_DEAD_Q_motif"/>
</dbReference>
<keyword evidence="13" id="KW-1185">Reference proteome</keyword>
<dbReference type="Gene3D" id="3.30.70.330">
    <property type="match status" value="1"/>
</dbReference>
<dbReference type="GO" id="GO:0005829">
    <property type="term" value="C:cytosol"/>
    <property type="evidence" value="ECO:0007669"/>
    <property type="project" value="TreeGrafter"/>
</dbReference>
<dbReference type="GO" id="GO:0016787">
    <property type="term" value="F:hydrolase activity"/>
    <property type="evidence" value="ECO:0007669"/>
    <property type="project" value="UniProtKB-KW"/>
</dbReference>
<dbReference type="CDD" id="cd00268">
    <property type="entry name" value="DEADc"/>
    <property type="match status" value="1"/>
</dbReference>
<dbReference type="InterPro" id="IPR012677">
    <property type="entry name" value="Nucleotide-bd_a/b_plait_sf"/>
</dbReference>
<evidence type="ECO:0000259" key="10">
    <source>
        <dbReference type="PROSITE" id="PS51194"/>
    </source>
</evidence>
<dbReference type="InterPro" id="IPR050079">
    <property type="entry name" value="DEAD_box_RNA_helicase"/>
</dbReference>
<dbReference type="InterPro" id="IPR044742">
    <property type="entry name" value="DEAD/DEAH_RhlB"/>
</dbReference>
<dbReference type="Pfam" id="PF00270">
    <property type="entry name" value="DEAD"/>
    <property type="match status" value="1"/>
</dbReference>
<dbReference type="SMART" id="SM00490">
    <property type="entry name" value="HELICc"/>
    <property type="match status" value="1"/>
</dbReference>
<evidence type="ECO:0000313" key="13">
    <source>
        <dbReference type="Proteomes" id="UP000267268"/>
    </source>
</evidence>
<dbReference type="SUPFAM" id="SSF52540">
    <property type="entry name" value="P-loop containing nucleoside triphosphate hydrolases"/>
    <property type="match status" value="1"/>
</dbReference>
<evidence type="ECO:0000256" key="3">
    <source>
        <dbReference type="ARBA" id="ARBA00022806"/>
    </source>
</evidence>
<dbReference type="Pfam" id="PF03880">
    <property type="entry name" value="DbpA"/>
    <property type="match status" value="1"/>
</dbReference>
<reference evidence="12 13" key="1">
    <citation type="submission" date="2018-12" db="EMBL/GenBank/DDBJ databases">
        <title>Flammeovirga pectinis sp. nov., isolated from the gut of the Korean scallop, Patinopecten yessoensis.</title>
        <authorList>
            <person name="Bae J.-W."/>
            <person name="Jeong Y.-S."/>
            <person name="Kang W."/>
        </authorList>
    </citation>
    <scope>NUCLEOTIDE SEQUENCE [LARGE SCALE GENOMIC DNA]</scope>
    <source>
        <strain evidence="12 13">L12M1</strain>
    </source>
</reference>
<keyword evidence="3 7" id="KW-0347">Helicase</keyword>
<accession>A0A3Q9FRQ1</accession>
<evidence type="ECO:0000313" key="12">
    <source>
        <dbReference type="EMBL" id="AZQ63210.1"/>
    </source>
</evidence>
<feature type="region of interest" description="Disordered" evidence="8">
    <location>
        <begin position="536"/>
        <end position="614"/>
    </location>
</feature>
<dbReference type="Gene3D" id="3.40.50.300">
    <property type="entry name" value="P-loop containing nucleotide triphosphate hydrolases"/>
    <property type="match status" value="2"/>
</dbReference>